<feature type="signal peptide" evidence="1">
    <location>
        <begin position="1"/>
        <end position="20"/>
    </location>
</feature>
<dbReference type="Proteomes" id="UP000515237">
    <property type="component" value="Chromosome"/>
</dbReference>
<sequence>MRLALLITLATLVASSCQSSKPSMTQNATQATPLDFSAGPPTLVYKTRQDYTNQVAIILTPDKTGIAAYPHPQDIAKKGNRVKPTLLTDGYLLDNQGINQYVAFTSYTFEQYAALPQAPSLEELKNSIIDANPLAYICNCGNRNQFGSSLESALNNLIAEKLTPCKDLN</sequence>
<keyword evidence="3" id="KW-1185">Reference proteome</keyword>
<name>A0A7G7G344_9BACT</name>
<reference evidence="2 3" key="1">
    <citation type="journal article" date="2018" name="Int. J. Syst. Evol. Microbiol.">
        <title>Adhaeribacter swui sp. nov., isolated from wet mud.</title>
        <authorList>
            <person name="Kim D.U."/>
            <person name="Kim K.W."/>
            <person name="Kang M.S."/>
            <person name="Kim J.Y."/>
            <person name="Jang J.H."/>
            <person name="Kim M.K."/>
        </authorList>
    </citation>
    <scope>NUCLEOTIDE SEQUENCE [LARGE SCALE GENOMIC DNA]</scope>
    <source>
        <strain evidence="2 3">KCTC 52873</strain>
    </source>
</reference>
<proteinExistence type="predicted"/>
<evidence type="ECO:0000256" key="1">
    <source>
        <dbReference type="SAM" id="SignalP"/>
    </source>
</evidence>
<organism evidence="2 3">
    <name type="scientific">Adhaeribacter swui</name>
    <dbReference type="NCBI Taxonomy" id="2086471"/>
    <lineage>
        <taxon>Bacteria</taxon>
        <taxon>Pseudomonadati</taxon>
        <taxon>Bacteroidota</taxon>
        <taxon>Cytophagia</taxon>
        <taxon>Cytophagales</taxon>
        <taxon>Hymenobacteraceae</taxon>
        <taxon>Adhaeribacter</taxon>
    </lineage>
</organism>
<protein>
    <submittedName>
        <fullName evidence="2">Uncharacterized protein</fullName>
    </submittedName>
</protein>
<dbReference type="KEGG" id="aswu:HUW51_02125"/>
<accession>A0A7G7G344</accession>
<keyword evidence="1" id="KW-0732">Signal</keyword>
<gene>
    <name evidence="2" type="ORF">HUW51_02125</name>
</gene>
<feature type="chain" id="PRO_5028965595" evidence="1">
    <location>
        <begin position="21"/>
        <end position="169"/>
    </location>
</feature>
<dbReference type="RefSeq" id="WP_185272353.1">
    <property type="nucleotide sequence ID" value="NZ_CP055156.1"/>
</dbReference>
<dbReference type="PROSITE" id="PS51257">
    <property type="entry name" value="PROKAR_LIPOPROTEIN"/>
    <property type="match status" value="1"/>
</dbReference>
<dbReference type="AlphaFoldDB" id="A0A7G7G344"/>
<dbReference type="EMBL" id="CP055156">
    <property type="protein sequence ID" value="QNF31578.1"/>
    <property type="molecule type" value="Genomic_DNA"/>
</dbReference>
<evidence type="ECO:0000313" key="3">
    <source>
        <dbReference type="Proteomes" id="UP000515237"/>
    </source>
</evidence>
<evidence type="ECO:0000313" key="2">
    <source>
        <dbReference type="EMBL" id="QNF31578.1"/>
    </source>
</evidence>